<dbReference type="Pfam" id="PF00293">
    <property type="entry name" value="NUDIX"/>
    <property type="match status" value="1"/>
</dbReference>
<name>F0XJJ9_GROCL</name>
<feature type="transmembrane region" description="Helical" evidence="8">
    <location>
        <begin position="165"/>
        <end position="190"/>
    </location>
</feature>
<dbReference type="eggNOG" id="KOG2348">
    <property type="taxonomic scope" value="Eukaryota"/>
</dbReference>
<comment type="subcellular location">
    <subcellularLocation>
        <location evidence="1">Membrane</location>
        <topology evidence="1">Multi-pass membrane protein</topology>
    </subcellularLocation>
</comment>
<dbReference type="PROSITE" id="PS00893">
    <property type="entry name" value="NUDIX_BOX"/>
    <property type="match status" value="1"/>
</dbReference>
<evidence type="ECO:0000256" key="3">
    <source>
        <dbReference type="ARBA" id="ARBA00022692"/>
    </source>
</evidence>
<feature type="transmembrane region" description="Helical" evidence="8">
    <location>
        <begin position="98"/>
        <end position="117"/>
    </location>
</feature>
<evidence type="ECO:0000256" key="1">
    <source>
        <dbReference type="ARBA" id="ARBA00004141"/>
    </source>
</evidence>
<dbReference type="HOGENOM" id="CLU_010778_2_1_1"/>
<evidence type="ECO:0000256" key="4">
    <source>
        <dbReference type="ARBA" id="ARBA00022801"/>
    </source>
</evidence>
<dbReference type="InterPro" id="IPR038377">
    <property type="entry name" value="Na/Glc_symporter_sf"/>
</dbReference>
<dbReference type="SUPFAM" id="SSF55811">
    <property type="entry name" value="Nudix"/>
    <property type="match status" value="1"/>
</dbReference>
<dbReference type="AlphaFoldDB" id="F0XJJ9"/>
<protein>
    <submittedName>
        <fullName evidence="10">Putative urea active transport protein</fullName>
    </submittedName>
</protein>
<sequence>MSGLALGTKGVDLVSQGTGYGLLIGLGVVFCGVILVAVKIQRVYLSEDNATSEMFMVANRSVGTGLTASAVFSSWMWINETVFASAMCFRYGLAVPLWWATGLCFQIALMAALGVLAKIRVPYAHTSLEIIRMRYGKIGHVVFIVLNITNNVFGCASMILTGSQIIHGISGMHFVAATILIPLGVVLYTAVGGLKATFLTDYLHTTIALILIIYFTLSVLTHQAVGGLGGLYDIVTETASKNYIKGNFEGSLLTMKSKNAIIWGLILKFGNLALVVMDTAFWQKSFATEVGATVPGYDLAALAIFGIPWGLGTVIGLTARAIQYSPIFPTYPNPMSLAEVSAGFVMPYTIKALIGTHGIVAFFVLLFMALTSTVSSSMIAVSSILSFDVYKTYTNPRATDKTLVHVSHYAVIFHAVFITGISLALNYGGADMTWIGYFRPILSCPGIIPLALTLIWDRQTKLAAVLSPVLGFFTGLAIWLLTAYRLHGTINLITTEAGLPALYGACGSFFSPAIYSVVLSLYKPSRFDWREFLRIELADEAQIHADDTTGSDKTASSGDEAGNEKQAVARQSPVGAAELSLDDVRHPFDEATIKELYRWYKIAWVFWVVIVLVTFVAWPMPLYRNYIFTKPFFLGWVTVAIIWQFFAFFAVAVYPVYDGRGDIITGSLADWDITPAEWMRRNSHDDWNGLAVSVVVFDGGSSDGPRRVLLVQRAAHDSMPNRWEVPGGGASEPHESLLLAAARELWEEAGLVATRFKALVPLRAVEGVEGVDEVAALVAAADHPGHVFHNRTGTRLFGRFAFRADVQQTTAVVLDPNEHQDYVWATEEEVRLQRQIGQDSNDSRPLPLTHPATQAFILEAFRQAAEAEVDK</sequence>
<evidence type="ECO:0000313" key="11">
    <source>
        <dbReference type="Proteomes" id="UP000007796"/>
    </source>
</evidence>
<dbReference type="GeneID" id="25975108"/>
<dbReference type="OrthoDB" id="6132759at2759"/>
<dbReference type="CDD" id="cd11476">
    <property type="entry name" value="SLC5sbd_DUR3"/>
    <property type="match status" value="1"/>
</dbReference>
<feature type="transmembrane region" description="Helical" evidence="8">
    <location>
        <begin position="462"/>
        <end position="481"/>
    </location>
</feature>
<keyword evidence="5 8" id="KW-1133">Transmembrane helix</keyword>
<organism evidence="11">
    <name type="scientific">Grosmannia clavigera (strain kw1407 / UAMH 11150)</name>
    <name type="common">Blue stain fungus</name>
    <name type="synonym">Graphiocladiella clavigera</name>
    <dbReference type="NCBI Taxonomy" id="655863"/>
    <lineage>
        <taxon>Eukaryota</taxon>
        <taxon>Fungi</taxon>
        <taxon>Dikarya</taxon>
        <taxon>Ascomycota</taxon>
        <taxon>Pezizomycotina</taxon>
        <taxon>Sordariomycetes</taxon>
        <taxon>Sordariomycetidae</taxon>
        <taxon>Ophiostomatales</taxon>
        <taxon>Ophiostomataceae</taxon>
        <taxon>Leptographium</taxon>
    </lineage>
</organism>
<dbReference type="GO" id="GO:0005886">
    <property type="term" value="C:plasma membrane"/>
    <property type="evidence" value="ECO:0007669"/>
    <property type="project" value="TreeGrafter"/>
</dbReference>
<evidence type="ECO:0000259" key="9">
    <source>
        <dbReference type="PROSITE" id="PS51462"/>
    </source>
</evidence>
<dbReference type="Gene3D" id="1.20.1730.10">
    <property type="entry name" value="Sodium/glucose cotransporter"/>
    <property type="match status" value="1"/>
</dbReference>
<feature type="domain" description="Nudix hydrolase" evidence="9">
    <location>
        <begin position="687"/>
        <end position="851"/>
    </location>
</feature>
<feature type="region of interest" description="Disordered" evidence="7">
    <location>
        <begin position="547"/>
        <end position="571"/>
    </location>
</feature>
<dbReference type="EMBL" id="GL629782">
    <property type="protein sequence ID" value="EFX02101.1"/>
    <property type="molecule type" value="Genomic_DNA"/>
</dbReference>
<feature type="transmembrane region" description="Helical" evidence="8">
    <location>
        <begin position="501"/>
        <end position="522"/>
    </location>
</feature>
<dbReference type="PROSITE" id="PS51462">
    <property type="entry name" value="NUDIX"/>
    <property type="match status" value="1"/>
</dbReference>
<evidence type="ECO:0000256" key="2">
    <source>
        <dbReference type="ARBA" id="ARBA00006434"/>
    </source>
</evidence>
<feature type="transmembrane region" description="Helical" evidence="8">
    <location>
        <begin position="633"/>
        <end position="657"/>
    </location>
</feature>
<dbReference type="RefSeq" id="XP_014171583.1">
    <property type="nucleotide sequence ID" value="XM_014316108.1"/>
</dbReference>
<dbReference type="GO" id="GO:0015204">
    <property type="term" value="F:urea transmembrane transporter activity"/>
    <property type="evidence" value="ECO:0007669"/>
    <property type="project" value="InterPro"/>
</dbReference>
<dbReference type="GO" id="GO:0016787">
    <property type="term" value="F:hydrolase activity"/>
    <property type="evidence" value="ECO:0007669"/>
    <property type="project" value="UniProtKB-KW"/>
</dbReference>
<dbReference type="PANTHER" id="PTHR46154">
    <property type="match status" value="1"/>
</dbReference>
<feature type="transmembrane region" description="Helical" evidence="8">
    <location>
        <begin position="260"/>
        <end position="281"/>
    </location>
</feature>
<feature type="transmembrane region" description="Helical" evidence="8">
    <location>
        <begin position="20"/>
        <end position="40"/>
    </location>
</feature>
<evidence type="ECO:0000313" key="10">
    <source>
        <dbReference type="EMBL" id="EFX02101.1"/>
    </source>
</evidence>
<keyword evidence="4" id="KW-0378">Hydrolase</keyword>
<dbReference type="STRING" id="655863.F0XJJ9"/>
<accession>F0XJJ9</accession>
<dbReference type="Proteomes" id="UP000007796">
    <property type="component" value="Unassembled WGS sequence"/>
</dbReference>
<dbReference type="Gene3D" id="3.90.79.10">
    <property type="entry name" value="Nucleoside Triphosphate Pyrophosphohydrolase"/>
    <property type="match status" value="1"/>
</dbReference>
<feature type="transmembrane region" description="Helical" evidence="8">
    <location>
        <begin position="406"/>
        <end position="425"/>
    </location>
</feature>
<keyword evidence="6 8" id="KW-0472">Membrane</keyword>
<dbReference type="InterPro" id="IPR015797">
    <property type="entry name" value="NUDIX_hydrolase-like_dom_sf"/>
</dbReference>
<dbReference type="PROSITE" id="PS50283">
    <property type="entry name" value="NA_SOLUT_SYMP_3"/>
    <property type="match status" value="1"/>
</dbReference>
<dbReference type="PANTHER" id="PTHR46154:SF3">
    <property type="entry name" value="DUR32P"/>
    <property type="match status" value="1"/>
</dbReference>
<feature type="transmembrane region" description="Helical" evidence="8">
    <location>
        <begin position="602"/>
        <end position="621"/>
    </location>
</feature>
<comment type="similarity">
    <text evidence="2">Belongs to the sodium:solute symporter (SSF) (TC 2.A.21) family.</text>
</comment>
<dbReference type="InParanoid" id="F0XJJ9"/>
<evidence type="ECO:0000256" key="8">
    <source>
        <dbReference type="SAM" id="Phobius"/>
    </source>
</evidence>
<dbReference type="CDD" id="cd02883">
    <property type="entry name" value="NUDIX_Hydrolase"/>
    <property type="match status" value="1"/>
</dbReference>
<feature type="transmembrane region" description="Helical" evidence="8">
    <location>
        <begin position="138"/>
        <end position="159"/>
    </location>
</feature>
<dbReference type="InterPro" id="IPR001734">
    <property type="entry name" value="Na/solute_symporter"/>
</dbReference>
<keyword evidence="3 8" id="KW-0812">Transmembrane</keyword>
<dbReference type="InterPro" id="IPR000086">
    <property type="entry name" value="NUDIX_hydrolase_dom"/>
</dbReference>
<feature type="transmembrane region" description="Helical" evidence="8">
    <location>
        <begin position="61"/>
        <end position="78"/>
    </location>
</feature>
<dbReference type="InterPro" id="IPR020084">
    <property type="entry name" value="NUDIX_hydrolase_CS"/>
</dbReference>
<dbReference type="InterPro" id="IPR031155">
    <property type="entry name" value="DUR"/>
</dbReference>
<gene>
    <name evidence="10" type="ORF">CMQ_2150</name>
</gene>
<evidence type="ECO:0000256" key="7">
    <source>
        <dbReference type="SAM" id="MobiDB-lite"/>
    </source>
</evidence>
<feature type="transmembrane region" description="Helical" evidence="8">
    <location>
        <begin position="302"/>
        <end position="322"/>
    </location>
</feature>
<reference evidence="10 11" key="1">
    <citation type="journal article" date="2011" name="Proc. Natl. Acad. Sci. U.S.A.">
        <title>Genome and transcriptome analyses of the mountain pine beetle-fungal symbiont Grosmannia clavigera, a lodgepole pine pathogen.</title>
        <authorList>
            <person name="DiGuistini S."/>
            <person name="Wang Y."/>
            <person name="Liao N.Y."/>
            <person name="Taylor G."/>
            <person name="Tanguay P."/>
            <person name="Feau N."/>
            <person name="Henrissat B."/>
            <person name="Chan S.K."/>
            <person name="Hesse-Orce U."/>
            <person name="Alamouti S.M."/>
            <person name="Tsui C.K.M."/>
            <person name="Docking R.T."/>
            <person name="Levasseur A."/>
            <person name="Haridas S."/>
            <person name="Robertson G."/>
            <person name="Birol I."/>
            <person name="Holt R.A."/>
            <person name="Marra M.A."/>
            <person name="Hamelin R.C."/>
            <person name="Hirst M."/>
            <person name="Jones S.J.M."/>
            <person name="Bohlmann J."/>
            <person name="Breuil C."/>
        </authorList>
    </citation>
    <scope>NUCLEOTIDE SEQUENCE [LARGE SCALE GENOMIC DNA]</scope>
    <source>
        <strain evidence="11">kw1407 / UAMH 11150</strain>
    </source>
</reference>
<keyword evidence="11" id="KW-1185">Reference proteome</keyword>
<feature type="transmembrane region" description="Helical" evidence="8">
    <location>
        <begin position="437"/>
        <end position="455"/>
    </location>
</feature>
<feature type="transmembrane region" description="Helical" evidence="8">
    <location>
        <begin position="202"/>
        <end position="221"/>
    </location>
</feature>
<evidence type="ECO:0000256" key="5">
    <source>
        <dbReference type="ARBA" id="ARBA00022989"/>
    </source>
</evidence>
<dbReference type="Pfam" id="PF00474">
    <property type="entry name" value="SSF"/>
    <property type="match status" value="1"/>
</dbReference>
<evidence type="ECO:0000256" key="6">
    <source>
        <dbReference type="ARBA" id="ARBA00023136"/>
    </source>
</evidence>
<proteinExistence type="inferred from homology"/>